<dbReference type="RefSeq" id="XP_005536422.1">
    <property type="nucleotide sequence ID" value="XM_005536365.1"/>
</dbReference>
<dbReference type="AlphaFoldDB" id="M1URA4"/>
<dbReference type="HOGENOM" id="CLU_345941_0_0_1"/>
<feature type="compositionally biased region" description="Basic and acidic residues" evidence="2">
    <location>
        <begin position="600"/>
        <end position="610"/>
    </location>
</feature>
<proteinExistence type="predicted"/>
<dbReference type="KEGG" id="cme:CYME_CMI275C"/>
<evidence type="ECO:0000313" key="3">
    <source>
        <dbReference type="EMBL" id="BAM80136.1"/>
    </source>
</evidence>
<feature type="compositionally biased region" description="Basic and acidic residues" evidence="2">
    <location>
        <begin position="550"/>
        <end position="566"/>
    </location>
</feature>
<gene>
    <name evidence="3" type="ORF">CYME_CMI275C</name>
</gene>
<organism evidence="3 4">
    <name type="scientific">Cyanidioschyzon merolae (strain NIES-3377 / 10D)</name>
    <name type="common">Unicellular red alga</name>
    <dbReference type="NCBI Taxonomy" id="280699"/>
    <lineage>
        <taxon>Eukaryota</taxon>
        <taxon>Rhodophyta</taxon>
        <taxon>Bangiophyceae</taxon>
        <taxon>Cyanidiales</taxon>
        <taxon>Cyanidiaceae</taxon>
        <taxon>Cyanidioschyzon</taxon>
    </lineage>
</organism>
<feature type="region of interest" description="Disordered" evidence="2">
    <location>
        <begin position="526"/>
        <end position="695"/>
    </location>
</feature>
<dbReference type="EMBL" id="AP006491">
    <property type="protein sequence ID" value="BAM80136.1"/>
    <property type="molecule type" value="Genomic_DNA"/>
</dbReference>
<reference evidence="3 4" key="1">
    <citation type="journal article" date="2004" name="Nature">
        <title>Genome sequence of the ultrasmall unicellular red alga Cyanidioschyzon merolae 10D.</title>
        <authorList>
            <person name="Matsuzaki M."/>
            <person name="Misumi O."/>
            <person name="Shin-i T."/>
            <person name="Maruyama S."/>
            <person name="Takahara M."/>
            <person name="Miyagishima S."/>
            <person name="Mori T."/>
            <person name="Nishida K."/>
            <person name="Yagisawa F."/>
            <person name="Nishida K."/>
            <person name="Yoshida Y."/>
            <person name="Nishimura Y."/>
            <person name="Nakao S."/>
            <person name="Kobayashi T."/>
            <person name="Momoyama Y."/>
            <person name="Higashiyama T."/>
            <person name="Minoda A."/>
            <person name="Sano M."/>
            <person name="Nomoto H."/>
            <person name="Oishi K."/>
            <person name="Hayashi H."/>
            <person name="Ohta F."/>
            <person name="Nishizaka S."/>
            <person name="Haga S."/>
            <person name="Miura S."/>
            <person name="Morishita T."/>
            <person name="Kabeya Y."/>
            <person name="Terasawa K."/>
            <person name="Suzuki Y."/>
            <person name="Ishii Y."/>
            <person name="Asakawa S."/>
            <person name="Takano H."/>
            <person name="Ohta N."/>
            <person name="Kuroiwa H."/>
            <person name="Tanaka K."/>
            <person name="Shimizu N."/>
            <person name="Sugano S."/>
            <person name="Sato N."/>
            <person name="Nozaki H."/>
            <person name="Ogasawara N."/>
            <person name="Kohara Y."/>
            <person name="Kuroiwa T."/>
        </authorList>
    </citation>
    <scope>NUCLEOTIDE SEQUENCE [LARGE SCALE GENOMIC DNA]</scope>
    <source>
        <strain evidence="3 4">10D</strain>
    </source>
</reference>
<sequence>MSRILRDHQQENLQTVEKEASKLDDVSEELLSDSALIRALSLGQGEWKRVPLAVRQHLRHVFSRVSRLENQVLPSNWEEVFTCLPLQERVRACEQRIRSLERKQAAQQRQPSGAGPETVTHQDSKTQFESLHEAVLNLACKTAASVRSLDTRLRHLEQARRSTSSGANQEHVAEHNEQSIAEIAQSLAALQQQVKELQENAGNLLRSGCNESTPSAAVEPSPLFAVTRLDKTIGSLQAQLSGLLQDQRRQENSTEKPSMASGIDWQTRIPEIVREQLRAAGLVEPLETTVERCVARAVQALRDEMRQCLVDKVDRDALDARLVNRPSKASVLQAFQKLRDTMRSEMGALEDRLLQRISREPGIAAELEQCRVELKRIEAQCHERGERLERDLLDTRQRLEPLEARMSANNREYSSFLLSLRTPPSQGDAREGTAPAVEAAVQAPAHEADADCQAAPSAQTESVVSEAGKRLVRPTSACHEQGEQPAFSDEMDALCRELEALQRQLMQLTHREGITPVSNAATGHQVAAEVHTVTRSPSREHTSGHYANLDTEKAADIRPAKAHESDSQESDSGDPRHDGCRQGAPMPPPGDAAQLPLADARSRTEAFERTGRHRAALSANALPNTPYSKRRVKRSPAAPASDAGRTTPPALTKTPQPKTRHATKHEPEGSLSAPPLPSKLAFGEDAPPQALDTSTPSAATWYHRRASLANSASKQCEELERSVLLADPDETLNQAEAVHVLHSIDKFLNEWRTALQERTWARSIEDENSRAIGLALAEVRGYLNAEMCAERGLREAAQRLFALAHSIEERMDHERAA</sequence>
<feature type="region of interest" description="Disordered" evidence="2">
    <location>
        <begin position="102"/>
        <end position="126"/>
    </location>
</feature>
<evidence type="ECO:0000256" key="1">
    <source>
        <dbReference type="SAM" id="Coils"/>
    </source>
</evidence>
<dbReference type="Gramene" id="CMI275CT">
    <property type="protein sequence ID" value="CMI275CT"/>
    <property type="gene ID" value="CMI275C"/>
</dbReference>
<dbReference type="OMA" id="LRSEHKP"/>
<evidence type="ECO:0000313" key="4">
    <source>
        <dbReference type="Proteomes" id="UP000007014"/>
    </source>
</evidence>
<evidence type="ECO:0000256" key="2">
    <source>
        <dbReference type="SAM" id="MobiDB-lite"/>
    </source>
</evidence>
<feature type="coiled-coil region" evidence="1">
    <location>
        <begin position="173"/>
        <end position="207"/>
    </location>
</feature>
<feature type="region of interest" description="Disordered" evidence="2">
    <location>
        <begin position="442"/>
        <end position="461"/>
    </location>
</feature>
<name>M1URA4_CYAM1</name>
<accession>M1URA4</accession>
<keyword evidence="4" id="KW-1185">Reference proteome</keyword>
<protein>
    <submittedName>
        <fullName evidence="3">Uncharacterized protein</fullName>
    </submittedName>
</protein>
<dbReference type="Proteomes" id="UP000007014">
    <property type="component" value="Chromosome 9"/>
</dbReference>
<reference evidence="3 4" key="2">
    <citation type="journal article" date="2007" name="BMC Biol.">
        <title>A 100%-complete sequence reveals unusually simple genomic features in the hot-spring red alga Cyanidioschyzon merolae.</title>
        <authorList>
            <person name="Nozaki H."/>
            <person name="Takano H."/>
            <person name="Misumi O."/>
            <person name="Terasawa K."/>
            <person name="Matsuzaki M."/>
            <person name="Maruyama S."/>
            <person name="Nishida K."/>
            <person name="Yagisawa F."/>
            <person name="Yoshida Y."/>
            <person name="Fujiwara T."/>
            <person name="Takio S."/>
            <person name="Tamura K."/>
            <person name="Chung S.J."/>
            <person name="Nakamura S."/>
            <person name="Kuroiwa H."/>
            <person name="Tanaka K."/>
            <person name="Sato N."/>
            <person name="Kuroiwa T."/>
        </authorList>
    </citation>
    <scope>NUCLEOTIDE SEQUENCE [LARGE SCALE GENOMIC DNA]</scope>
    <source>
        <strain evidence="3 4">10D</strain>
    </source>
</reference>
<dbReference type="GeneID" id="16993661"/>
<dbReference type="OrthoDB" id="10594809at2759"/>
<keyword evidence="1" id="KW-0175">Coiled coil</keyword>